<feature type="region of interest" description="Disordered" evidence="1">
    <location>
        <begin position="41"/>
        <end position="78"/>
    </location>
</feature>
<dbReference type="AlphaFoldDB" id="A0A6J6UDM3"/>
<dbReference type="EMBL" id="CAEZYU010000116">
    <property type="protein sequence ID" value="CAB4756627.1"/>
    <property type="molecule type" value="Genomic_DNA"/>
</dbReference>
<sequence>MPPSLAPAEVGLCQGHFVPLHAGAGGCVTGGATAGAGAGCEGAGAGADGAAPEGAEGAGADGAAPGVPEFTGAGEVPDPPLDEVVGCAEPSCVFAPVELPCPPVCPAAEAPEVPEA</sequence>
<gene>
    <name evidence="2" type="ORF">UFOPK2766_01956</name>
</gene>
<proteinExistence type="predicted"/>
<accession>A0A6J6UDM3</accession>
<evidence type="ECO:0000256" key="1">
    <source>
        <dbReference type="SAM" id="MobiDB-lite"/>
    </source>
</evidence>
<protein>
    <submittedName>
        <fullName evidence="2">Unannotated protein</fullName>
    </submittedName>
</protein>
<organism evidence="2">
    <name type="scientific">freshwater metagenome</name>
    <dbReference type="NCBI Taxonomy" id="449393"/>
    <lineage>
        <taxon>unclassified sequences</taxon>
        <taxon>metagenomes</taxon>
        <taxon>ecological metagenomes</taxon>
    </lineage>
</organism>
<name>A0A6J6UDM3_9ZZZZ</name>
<reference evidence="2" key="1">
    <citation type="submission" date="2020-05" db="EMBL/GenBank/DDBJ databases">
        <authorList>
            <person name="Chiriac C."/>
            <person name="Salcher M."/>
            <person name="Ghai R."/>
            <person name="Kavagutti S V."/>
        </authorList>
    </citation>
    <scope>NUCLEOTIDE SEQUENCE</scope>
</reference>
<evidence type="ECO:0000313" key="2">
    <source>
        <dbReference type="EMBL" id="CAB4756627.1"/>
    </source>
</evidence>